<dbReference type="InterPro" id="IPR016181">
    <property type="entry name" value="Acyl_CoA_acyltransferase"/>
</dbReference>
<dbReference type="KEGG" id="bcoh:BC6307_14345"/>
<dbReference type="CDD" id="cd04301">
    <property type="entry name" value="NAT_SF"/>
    <property type="match status" value="1"/>
</dbReference>
<dbReference type="GO" id="GO:0016747">
    <property type="term" value="F:acyltransferase activity, transferring groups other than amino-acyl groups"/>
    <property type="evidence" value="ECO:0007669"/>
    <property type="project" value="InterPro"/>
</dbReference>
<dbReference type="STRING" id="1314751.GCA_001591425_01071"/>
<dbReference type="InterPro" id="IPR000182">
    <property type="entry name" value="GNAT_dom"/>
</dbReference>
<name>A0A223KSP0_9BACI</name>
<evidence type="ECO:0000313" key="3">
    <source>
        <dbReference type="Proteomes" id="UP000215224"/>
    </source>
</evidence>
<proteinExistence type="predicted"/>
<sequence length="166" mass="19162">MMIREATVKDAEQLSTLMADVEESNMMLFAPGEREISVDHQRKRMERLETEEISSIFVAEDNYKLVGYLFAIGNSPSRIKHRVYIVVGVRADYRGKGVGVQLFSRLEEWAKKRSIRRLELTVIEHNVPAVSLYKKIGFEVEGVKRDSLKIDGKFVNELYMSKLLSY</sequence>
<dbReference type="PANTHER" id="PTHR43415">
    <property type="entry name" value="SPERMIDINE N(1)-ACETYLTRANSFERASE"/>
    <property type="match status" value="1"/>
</dbReference>
<gene>
    <name evidence="2" type="ORF">BC6307_14345</name>
</gene>
<dbReference type="Proteomes" id="UP000215224">
    <property type="component" value="Chromosome"/>
</dbReference>
<dbReference type="PANTHER" id="PTHR43415:SF3">
    <property type="entry name" value="GNAT-FAMILY ACETYLTRANSFERASE"/>
    <property type="match status" value="1"/>
</dbReference>
<dbReference type="SUPFAM" id="SSF55729">
    <property type="entry name" value="Acyl-CoA N-acyltransferases (Nat)"/>
    <property type="match status" value="1"/>
</dbReference>
<dbReference type="AlphaFoldDB" id="A0A223KSP0"/>
<evidence type="ECO:0000259" key="1">
    <source>
        <dbReference type="PROSITE" id="PS51186"/>
    </source>
</evidence>
<accession>A0A223KSP0</accession>
<dbReference type="Gene3D" id="3.40.630.30">
    <property type="match status" value="1"/>
</dbReference>
<reference evidence="2" key="1">
    <citation type="submission" date="2016-12" db="EMBL/GenBank/DDBJ databases">
        <title>The whole genome sequencing and assembly of Bacillus cohnii DSM 6307T strain.</title>
        <authorList>
            <person name="Lee Y.-J."/>
            <person name="Yi H."/>
            <person name="Bahn Y.-S."/>
            <person name="Kim J.F."/>
            <person name="Lee D.-W."/>
        </authorList>
    </citation>
    <scope>NUCLEOTIDE SEQUENCE [LARGE SCALE GENOMIC DNA]</scope>
    <source>
        <strain evidence="2">DSM 6307</strain>
    </source>
</reference>
<evidence type="ECO:0000313" key="2">
    <source>
        <dbReference type="EMBL" id="AST92387.1"/>
    </source>
</evidence>
<organism evidence="2 3">
    <name type="scientific">Sutcliffiella cohnii</name>
    <dbReference type="NCBI Taxonomy" id="33932"/>
    <lineage>
        <taxon>Bacteria</taxon>
        <taxon>Bacillati</taxon>
        <taxon>Bacillota</taxon>
        <taxon>Bacilli</taxon>
        <taxon>Bacillales</taxon>
        <taxon>Bacillaceae</taxon>
        <taxon>Sutcliffiella</taxon>
    </lineage>
</organism>
<keyword evidence="2" id="KW-0808">Transferase</keyword>
<dbReference type="Pfam" id="PF00583">
    <property type="entry name" value="Acetyltransf_1"/>
    <property type="match status" value="1"/>
</dbReference>
<dbReference type="PIRSF" id="PIRSF037663">
    <property type="entry name" value="Acetyltransf_GNAT_prd"/>
    <property type="match status" value="1"/>
</dbReference>
<dbReference type="EMBL" id="CP018866">
    <property type="protein sequence ID" value="AST92387.1"/>
    <property type="molecule type" value="Genomic_DNA"/>
</dbReference>
<dbReference type="PROSITE" id="PS51186">
    <property type="entry name" value="GNAT"/>
    <property type="match status" value="1"/>
</dbReference>
<feature type="domain" description="N-acetyltransferase" evidence="1">
    <location>
        <begin position="1"/>
        <end position="165"/>
    </location>
</feature>
<dbReference type="InterPro" id="IPR017255">
    <property type="entry name" value="AcTrfase_GNAT_prd"/>
</dbReference>
<protein>
    <submittedName>
        <fullName evidence="2">GNAT family N-acetyltransferase</fullName>
    </submittedName>
</protein>
<keyword evidence="3" id="KW-1185">Reference proteome</keyword>